<dbReference type="Proteomes" id="UP001069802">
    <property type="component" value="Unassembled WGS sequence"/>
</dbReference>
<keyword evidence="3" id="KW-0949">S-adenosyl-L-methionine</keyword>
<feature type="domain" description="Methyltransferase type 12" evidence="5">
    <location>
        <begin position="95"/>
        <end position="188"/>
    </location>
</feature>
<evidence type="ECO:0000313" key="7">
    <source>
        <dbReference type="Proteomes" id="UP001069802"/>
    </source>
</evidence>
<sequence>MPRDNSRNKPQNGKPQNAKPQNGATKACQNGSGQGRNNSDFSPRLKASWDDNAQLWTAAVREKKIASRVSCTDQAVVAAALTLIKERAPQPTGVLDLGCGEGWLVRRLSAEPGCAVTGIDGSADLIASACQLDPVSSYLHLGYDEIIQAPARAGGPYDLVICNFALLGEEITPLLSALRQCMGAQGKLVIQTLHPWQACPESGYEDGWQEESFAAFSAGNSARNSDGNRADNWTSMPWYFRTLASWIEVIGQAGFTLVNCAEPINPQSGKPGSLLLICGA</sequence>
<dbReference type="GO" id="GO:0008168">
    <property type="term" value="F:methyltransferase activity"/>
    <property type="evidence" value="ECO:0007669"/>
    <property type="project" value="UniProtKB-KW"/>
</dbReference>
<accession>A0ABT4LER1</accession>
<dbReference type="PANTHER" id="PTHR43464">
    <property type="entry name" value="METHYLTRANSFERASE"/>
    <property type="match status" value="1"/>
</dbReference>
<keyword evidence="1 6" id="KW-0489">Methyltransferase</keyword>
<evidence type="ECO:0000256" key="2">
    <source>
        <dbReference type="ARBA" id="ARBA00022679"/>
    </source>
</evidence>
<dbReference type="Gene3D" id="3.40.50.150">
    <property type="entry name" value="Vaccinia Virus protein VP39"/>
    <property type="match status" value="1"/>
</dbReference>
<dbReference type="SUPFAM" id="SSF53335">
    <property type="entry name" value="S-adenosyl-L-methionine-dependent methyltransferases"/>
    <property type="match status" value="1"/>
</dbReference>
<feature type="region of interest" description="Disordered" evidence="4">
    <location>
        <begin position="1"/>
        <end position="45"/>
    </location>
</feature>
<dbReference type="EMBL" id="JAPWGY010000001">
    <property type="protein sequence ID" value="MCZ4279589.1"/>
    <property type="molecule type" value="Genomic_DNA"/>
</dbReference>
<organism evidence="6 7">
    <name type="scientific">Kiloniella laminariae</name>
    <dbReference type="NCBI Taxonomy" id="454162"/>
    <lineage>
        <taxon>Bacteria</taxon>
        <taxon>Pseudomonadati</taxon>
        <taxon>Pseudomonadota</taxon>
        <taxon>Alphaproteobacteria</taxon>
        <taxon>Rhodospirillales</taxon>
        <taxon>Kiloniellaceae</taxon>
        <taxon>Kiloniella</taxon>
    </lineage>
</organism>
<protein>
    <submittedName>
        <fullName evidence="6">Class I SAM-dependent methyltransferase</fullName>
    </submittedName>
</protein>
<dbReference type="Pfam" id="PF08242">
    <property type="entry name" value="Methyltransf_12"/>
    <property type="match status" value="1"/>
</dbReference>
<comment type="caution">
    <text evidence="6">The sequence shown here is derived from an EMBL/GenBank/DDBJ whole genome shotgun (WGS) entry which is preliminary data.</text>
</comment>
<gene>
    <name evidence="6" type="ORF">O4H49_02290</name>
</gene>
<dbReference type="PANTHER" id="PTHR43464:SF19">
    <property type="entry name" value="UBIQUINONE BIOSYNTHESIS O-METHYLTRANSFERASE, MITOCHONDRIAL"/>
    <property type="match status" value="1"/>
</dbReference>
<evidence type="ECO:0000259" key="5">
    <source>
        <dbReference type="Pfam" id="PF08242"/>
    </source>
</evidence>
<dbReference type="GO" id="GO:0032259">
    <property type="term" value="P:methylation"/>
    <property type="evidence" value="ECO:0007669"/>
    <property type="project" value="UniProtKB-KW"/>
</dbReference>
<keyword evidence="2" id="KW-0808">Transferase</keyword>
<proteinExistence type="predicted"/>
<evidence type="ECO:0000256" key="4">
    <source>
        <dbReference type="SAM" id="MobiDB-lite"/>
    </source>
</evidence>
<evidence type="ECO:0000256" key="3">
    <source>
        <dbReference type="ARBA" id="ARBA00022691"/>
    </source>
</evidence>
<dbReference type="InterPro" id="IPR013217">
    <property type="entry name" value="Methyltransf_12"/>
</dbReference>
<feature type="compositionally biased region" description="Polar residues" evidence="4">
    <location>
        <begin position="8"/>
        <end position="41"/>
    </location>
</feature>
<evidence type="ECO:0000313" key="6">
    <source>
        <dbReference type="EMBL" id="MCZ4279589.1"/>
    </source>
</evidence>
<dbReference type="RefSeq" id="WP_269421789.1">
    <property type="nucleotide sequence ID" value="NZ_JAPWGY010000001.1"/>
</dbReference>
<name>A0ABT4LER1_9PROT</name>
<keyword evidence="7" id="KW-1185">Reference proteome</keyword>
<evidence type="ECO:0000256" key="1">
    <source>
        <dbReference type="ARBA" id="ARBA00022603"/>
    </source>
</evidence>
<dbReference type="InterPro" id="IPR029063">
    <property type="entry name" value="SAM-dependent_MTases_sf"/>
</dbReference>
<dbReference type="CDD" id="cd02440">
    <property type="entry name" value="AdoMet_MTases"/>
    <property type="match status" value="1"/>
</dbReference>
<reference evidence="6" key="1">
    <citation type="submission" date="2022-12" db="EMBL/GenBank/DDBJ databases">
        <title>Bacterial isolates from different developmental stages of Nematostella vectensis.</title>
        <authorList>
            <person name="Fraune S."/>
        </authorList>
    </citation>
    <scope>NUCLEOTIDE SEQUENCE</scope>
    <source>
        <strain evidence="6">G21630-S1</strain>
    </source>
</reference>